<sequence>MSTATAEPTAADLSKDAIANRYEFVLLFDVTNGNPNGDPDAGNAPRVDPETGHGLVSDVCIKRKVRNLITLAKRKEDGSPEDGYDIYVKEKAILNDQHKRGYDALGLDPKAKEGKLKEGESPKEERVRRWMCQNFFDVRMFGAVMSTGVNAGQVRGPIQFAFARSVDRIAALEQSITRMAVTTEKESVKQDGGNRTMGRKEIVPYALYEMHGYISPFLAQQTGFNEDDLELFFNALTQMFDHDRSASRGEMSACQLIVFKHASPLGNAPARKLFGLVDIKLKDGVEVPRSFEDYTVTIDESKKPNGIEIHERL</sequence>
<dbReference type="GO" id="GO:0043571">
    <property type="term" value="P:maintenance of CRISPR repeat elements"/>
    <property type="evidence" value="ECO:0007669"/>
    <property type="project" value="InterPro"/>
</dbReference>
<gene>
    <name evidence="1" type="ORF">RE6C_05220</name>
</gene>
<dbReference type="NCBIfam" id="TIGR02589">
    <property type="entry name" value="cas_Csd2"/>
    <property type="match status" value="1"/>
</dbReference>
<dbReference type="Pfam" id="PF05107">
    <property type="entry name" value="Cas_Cas7"/>
    <property type="match status" value="1"/>
</dbReference>
<comment type="caution">
    <text evidence="1">The sequence shown here is derived from an EMBL/GenBank/DDBJ whole genome shotgun (WGS) entry which is preliminary data.</text>
</comment>
<proteinExistence type="predicted"/>
<name>M2AMW9_9BACT</name>
<organism evidence="1 2">
    <name type="scientific">Rhodopirellula europaea 6C</name>
    <dbReference type="NCBI Taxonomy" id="1263867"/>
    <lineage>
        <taxon>Bacteria</taxon>
        <taxon>Pseudomonadati</taxon>
        <taxon>Planctomycetota</taxon>
        <taxon>Planctomycetia</taxon>
        <taxon>Pirellulales</taxon>
        <taxon>Pirellulaceae</taxon>
        <taxon>Rhodopirellula</taxon>
    </lineage>
</organism>
<dbReference type="RefSeq" id="WP_008661060.1">
    <property type="nucleotide sequence ID" value="NZ_ANMO01000233.1"/>
</dbReference>
<keyword evidence="2" id="KW-1185">Reference proteome</keyword>
<evidence type="ECO:0000313" key="2">
    <source>
        <dbReference type="Proteomes" id="UP000011529"/>
    </source>
</evidence>
<dbReference type="InterPro" id="IPR006482">
    <property type="entry name" value="Cas7_Csh2/Csh2"/>
</dbReference>
<accession>M2AMW9</accession>
<dbReference type="AlphaFoldDB" id="M2AMW9"/>
<evidence type="ECO:0000313" key="1">
    <source>
        <dbReference type="EMBL" id="EMB14047.1"/>
    </source>
</evidence>
<dbReference type="Proteomes" id="UP000011529">
    <property type="component" value="Unassembled WGS sequence"/>
</dbReference>
<dbReference type="PATRIC" id="fig|1263867.3.peg.5590"/>
<reference evidence="1" key="2">
    <citation type="journal article" date="2013" name="Mar. Genomics">
        <title>Expression of sulfatases in Rhodopirellula baltica and the diversity of sulfatases in the genus Rhodopirellula.</title>
        <authorList>
            <person name="Wegner C.E."/>
            <person name="Richter-Heitmann T."/>
            <person name="Klindworth A."/>
            <person name="Klockow C."/>
            <person name="Richter M."/>
            <person name="Achstetter T."/>
            <person name="Glockner F.O."/>
            <person name="Harder J."/>
        </authorList>
    </citation>
    <scope>NUCLEOTIDE SEQUENCE [LARGE SCALE GENOMIC DNA]</scope>
    <source>
        <strain evidence="1">6C</strain>
    </source>
</reference>
<dbReference type="InterPro" id="IPR013418">
    <property type="entry name" value="CRISPR-assoc_prot_Cas7/Csd2"/>
</dbReference>
<protein>
    <submittedName>
        <fullName evidence="1">CRISPR-associated protein, Csd2 family</fullName>
    </submittedName>
</protein>
<dbReference type="NCBIfam" id="TIGR01595">
    <property type="entry name" value="cas_CT1132"/>
    <property type="match status" value="1"/>
</dbReference>
<reference evidence="1" key="1">
    <citation type="submission" date="2012-11" db="EMBL/GenBank/DDBJ databases">
        <title>Permanent draft genomes of Rhodopirellula europaea strain SH398 and 6C.</title>
        <authorList>
            <person name="Richter M."/>
            <person name="Richter-Heitmann T."/>
            <person name="Frank C."/>
            <person name="Harder J."/>
            <person name="Glockner F.O."/>
        </authorList>
    </citation>
    <scope>NUCLEOTIDE SEQUENCE</scope>
    <source>
        <strain evidence="1">6C</strain>
    </source>
</reference>
<dbReference type="EMBL" id="ANMO01000233">
    <property type="protein sequence ID" value="EMB14047.1"/>
    <property type="molecule type" value="Genomic_DNA"/>
</dbReference>